<dbReference type="STRING" id="929713.NIASO_11405"/>
<evidence type="ECO:0000313" key="2">
    <source>
        <dbReference type="Proteomes" id="UP000003586"/>
    </source>
</evidence>
<organism evidence="1 2">
    <name type="scientific">Niabella soli DSM 19437</name>
    <dbReference type="NCBI Taxonomy" id="929713"/>
    <lineage>
        <taxon>Bacteria</taxon>
        <taxon>Pseudomonadati</taxon>
        <taxon>Bacteroidota</taxon>
        <taxon>Chitinophagia</taxon>
        <taxon>Chitinophagales</taxon>
        <taxon>Chitinophagaceae</taxon>
        <taxon>Niabella</taxon>
    </lineage>
</organism>
<dbReference type="HOGENOM" id="CLU_3186356_0_0_10"/>
<accession>W0F8D9</accession>
<dbReference type="EMBL" id="CP007035">
    <property type="protein sequence ID" value="AHF17636.1"/>
    <property type="molecule type" value="Genomic_DNA"/>
</dbReference>
<protein>
    <submittedName>
        <fullName evidence="1">Uncharacterized protein</fullName>
    </submittedName>
</protein>
<keyword evidence="2" id="KW-1185">Reference proteome</keyword>
<dbReference type="Proteomes" id="UP000003586">
    <property type="component" value="Chromosome"/>
</dbReference>
<name>W0F8D9_9BACT</name>
<sequence>MNSSIAVFTIYFNIREVVHFRPIYYKFIRFVQQNSSIAIGAFNFHH</sequence>
<dbReference type="AlphaFoldDB" id="W0F8D9"/>
<reference evidence="1 2" key="1">
    <citation type="submission" date="2013-12" db="EMBL/GenBank/DDBJ databases">
        <authorList>
            <consortium name="DOE Joint Genome Institute"/>
            <person name="Eisen J."/>
            <person name="Huntemann M."/>
            <person name="Han J."/>
            <person name="Chen A."/>
            <person name="Kyrpides N."/>
            <person name="Mavromatis K."/>
            <person name="Markowitz V."/>
            <person name="Palaniappan K."/>
            <person name="Ivanova N."/>
            <person name="Schaumberg A."/>
            <person name="Pati A."/>
            <person name="Liolios K."/>
            <person name="Nordberg H.P."/>
            <person name="Cantor M.N."/>
            <person name="Hua S.X."/>
            <person name="Woyke T."/>
        </authorList>
    </citation>
    <scope>NUCLEOTIDE SEQUENCE [LARGE SCALE GENOMIC DNA]</scope>
    <source>
        <strain evidence="2">DSM 19437</strain>
    </source>
</reference>
<evidence type="ECO:0000313" key="1">
    <source>
        <dbReference type="EMBL" id="AHF17636.1"/>
    </source>
</evidence>
<gene>
    <name evidence="1" type="ORF">NIASO_11405</name>
</gene>
<dbReference type="KEGG" id="nso:NIASO_11405"/>
<proteinExistence type="predicted"/>